<organism evidence="7 8">
    <name type="scientific">Coniella lustricola</name>
    <dbReference type="NCBI Taxonomy" id="2025994"/>
    <lineage>
        <taxon>Eukaryota</taxon>
        <taxon>Fungi</taxon>
        <taxon>Dikarya</taxon>
        <taxon>Ascomycota</taxon>
        <taxon>Pezizomycotina</taxon>
        <taxon>Sordariomycetes</taxon>
        <taxon>Sordariomycetidae</taxon>
        <taxon>Diaporthales</taxon>
        <taxon>Schizoparmaceae</taxon>
        <taxon>Coniella</taxon>
    </lineage>
</organism>
<keyword evidence="2" id="KW-0863">Zinc-finger</keyword>
<feature type="region of interest" description="Disordered" evidence="4">
    <location>
        <begin position="1"/>
        <end position="60"/>
    </location>
</feature>
<feature type="transmembrane region" description="Helical" evidence="5">
    <location>
        <begin position="237"/>
        <end position="256"/>
    </location>
</feature>
<dbReference type="Pfam" id="PF12906">
    <property type="entry name" value="RINGv"/>
    <property type="match status" value="1"/>
</dbReference>
<keyword evidence="5" id="KW-1133">Transmembrane helix</keyword>
<protein>
    <recommendedName>
        <fullName evidence="6">RING-CH-type domain-containing protein</fullName>
    </recommendedName>
</protein>
<feature type="transmembrane region" description="Helical" evidence="5">
    <location>
        <begin position="277"/>
        <end position="295"/>
    </location>
</feature>
<dbReference type="EMBL" id="KZ678418">
    <property type="protein sequence ID" value="PSR90508.1"/>
    <property type="molecule type" value="Genomic_DNA"/>
</dbReference>
<dbReference type="AlphaFoldDB" id="A0A2T3ABH7"/>
<evidence type="ECO:0000256" key="2">
    <source>
        <dbReference type="ARBA" id="ARBA00022771"/>
    </source>
</evidence>
<dbReference type="GO" id="GO:0008270">
    <property type="term" value="F:zinc ion binding"/>
    <property type="evidence" value="ECO:0007669"/>
    <property type="project" value="UniProtKB-KW"/>
</dbReference>
<evidence type="ECO:0000256" key="1">
    <source>
        <dbReference type="ARBA" id="ARBA00022723"/>
    </source>
</evidence>
<reference evidence="7 8" key="1">
    <citation type="journal article" date="2018" name="Mycol. Prog.">
        <title>Coniella lustricola, a new species from submerged detritus.</title>
        <authorList>
            <person name="Raudabaugh D.B."/>
            <person name="Iturriaga T."/>
            <person name="Carver A."/>
            <person name="Mondo S."/>
            <person name="Pangilinan J."/>
            <person name="Lipzen A."/>
            <person name="He G."/>
            <person name="Amirebrahimi M."/>
            <person name="Grigoriev I.V."/>
            <person name="Miller A.N."/>
        </authorList>
    </citation>
    <scope>NUCLEOTIDE SEQUENCE [LARGE SCALE GENOMIC DNA]</scope>
    <source>
        <strain evidence="7 8">B22-T-1</strain>
    </source>
</reference>
<gene>
    <name evidence="7" type="ORF">BD289DRAFT_212390</name>
</gene>
<evidence type="ECO:0000256" key="5">
    <source>
        <dbReference type="SAM" id="Phobius"/>
    </source>
</evidence>
<dbReference type="Proteomes" id="UP000241462">
    <property type="component" value="Unassembled WGS sequence"/>
</dbReference>
<proteinExistence type="predicted"/>
<evidence type="ECO:0000313" key="7">
    <source>
        <dbReference type="EMBL" id="PSR90508.1"/>
    </source>
</evidence>
<evidence type="ECO:0000256" key="4">
    <source>
        <dbReference type="SAM" id="MobiDB-lite"/>
    </source>
</evidence>
<feature type="region of interest" description="Disordered" evidence="4">
    <location>
        <begin position="316"/>
        <end position="336"/>
    </location>
</feature>
<dbReference type="Gene3D" id="3.30.40.10">
    <property type="entry name" value="Zinc/RING finger domain, C3HC4 (zinc finger)"/>
    <property type="match status" value="1"/>
</dbReference>
<dbReference type="OrthoDB" id="264354at2759"/>
<evidence type="ECO:0000313" key="8">
    <source>
        <dbReference type="Proteomes" id="UP000241462"/>
    </source>
</evidence>
<feature type="compositionally biased region" description="Polar residues" evidence="4">
    <location>
        <begin position="9"/>
        <end position="42"/>
    </location>
</feature>
<keyword evidence="5" id="KW-0812">Transmembrane</keyword>
<dbReference type="PANTHER" id="PTHR46347">
    <property type="entry name" value="RING/FYVE/PHD ZINC FINGER SUPERFAMILY PROTEIN"/>
    <property type="match status" value="1"/>
</dbReference>
<dbReference type="InterPro" id="IPR011016">
    <property type="entry name" value="Znf_RING-CH"/>
</dbReference>
<feature type="compositionally biased region" description="Acidic residues" evidence="4">
    <location>
        <begin position="318"/>
        <end position="330"/>
    </location>
</feature>
<feature type="transmembrane region" description="Helical" evidence="5">
    <location>
        <begin position="168"/>
        <end position="189"/>
    </location>
</feature>
<evidence type="ECO:0000259" key="6">
    <source>
        <dbReference type="PROSITE" id="PS51292"/>
    </source>
</evidence>
<dbReference type="CDD" id="cd16495">
    <property type="entry name" value="RING_CH-C4HC3_MARCH"/>
    <property type="match status" value="1"/>
</dbReference>
<dbReference type="PANTHER" id="PTHR46347:SF1">
    <property type="entry name" value="RING_FYVE_PHD ZINC FINGER SUPERFAMILY PROTEIN"/>
    <property type="match status" value="1"/>
</dbReference>
<dbReference type="PROSITE" id="PS51292">
    <property type="entry name" value="ZF_RING_CH"/>
    <property type="match status" value="1"/>
</dbReference>
<dbReference type="SUPFAM" id="SSF57850">
    <property type="entry name" value="RING/U-box"/>
    <property type="match status" value="1"/>
</dbReference>
<dbReference type="InterPro" id="IPR013083">
    <property type="entry name" value="Znf_RING/FYVE/PHD"/>
</dbReference>
<keyword evidence="3" id="KW-0862">Zinc</keyword>
<keyword evidence="1" id="KW-0479">Metal-binding</keyword>
<sequence>MSDYDPATHPSTPNPQRSWDNLPGQASSTIPGILSSEQTVQTGGPDGAQEQDASAADAHVNGAEETRYKPRTCRICFEEVQPSFEFPSTTTQFLGRKPRVRYISEDPEFGRLMRPCKCKGTQKYVHEGCLRAWRQASPTQRNLWECPTCKYSYRLERLTVGKWASSKLVRALFTLLILFLTVFILGFMAEPIIRLGTFDPVANLLDFTFGMYDEYEELGDWIPDEQPDTWSWHFSRGFFALGLVGFFRSFMLARPWQWWNVRLGTRRRGGGRDRLENVNMFLILVGVATFLMAVWKTVSALSARFLERFSDTIVDVPGGDEDDDDGDDEADIKKEQ</sequence>
<accession>A0A2T3ABH7</accession>
<name>A0A2T3ABH7_9PEZI</name>
<keyword evidence="5" id="KW-0472">Membrane</keyword>
<dbReference type="STRING" id="2025994.A0A2T3ABH7"/>
<keyword evidence="8" id="KW-1185">Reference proteome</keyword>
<dbReference type="SMART" id="SM00744">
    <property type="entry name" value="RINGv"/>
    <property type="match status" value="1"/>
</dbReference>
<feature type="domain" description="RING-CH-type" evidence="6">
    <location>
        <begin position="65"/>
        <end position="156"/>
    </location>
</feature>
<dbReference type="InParanoid" id="A0A2T3ABH7"/>
<evidence type="ECO:0000256" key="3">
    <source>
        <dbReference type="ARBA" id="ARBA00022833"/>
    </source>
</evidence>